<dbReference type="Pfam" id="PF00595">
    <property type="entry name" value="PDZ"/>
    <property type="match status" value="1"/>
</dbReference>
<dbReference type="AlphaFoldDB" id="A0A7R8WHQ2"/>
<feature type="region of interest" description="Disordered" evidence="1">
    <location>
        <begin position="1"/>
        <end position="178"/>
    </location>
</feature>
<dbReference type="InterPro" id="IPR000242">
    <property type="entry name" value="PTP_cat"/>
</dbReference>
<dbReference type="PRINTS" id="PR00700">
    <property type="entry name" value="PRTYPHPHTASE"/>
</dbReference>
<proteinExistence type="predicted"/>
<sequence>MFCRKHAAEKEANLKKQTAEKEANLKKQTAEKEMNLKKHTAEKEVNLKKQTAEKEANLKKQTAEKEANLKKQTAEKEVNLKKQTAEKEVNLKKQTAEKETNLKKQTAEKEVNLKKQTAEKEANLKKHTAEKETNLKTAEKETNLKKQTAEKEANLKKQTAEKAPLLQPPTSLPLGLLNGLPSAGESLASSDCTTDLSDPTTGFVTIRITPDEQGRFGFNVRGGVDQNKPVIVSRVAPNMAADRSYPRLNEGDQVLFINGRDISGHTHDQVVSFIRSSTLQGILELIVKPSAAPTDPRAPCVMGDRRQATDPPRGGFYFFTANQSRKGLKDYVLNHLRTSDYVPADVMYVGDDSFWDGGGEEPEFSYVPLIGQGGDKEGRSPGSPPQPTPYRNILRSLLASNGQAVGQTTGARALAESMLILAEGIEDGSVIRAFETLYRRKPGMRSDQCKAMDNLVKNRYRDICPYDDTRVTLRNPPEAQNDYINANHITIEVPDSVPPANYIGCQAPLPNTMGDFWTMAFENSCPLIMMVTVIAERGRVKSHKYWPNQGDTLSFPNGLSVTCKRETDMGAMTIRDFLMVMDNKEEKSIIQIMFKTWPDHGVPESPKDFLNMVYHMRKIKGMNANPVIVHCSAGIGRTGVLILMDVALSMIDAKIPVYPVEIVETMREQRALLVQTSIQFRFCCEAILRVYTDGELKYRP</sequence>
<dbReference type="CDD" id="cd06503">
    <property type="entry name" value="ATP-synt_Fo_b"/>
    <property type="match status" value="1"/>
</dbReference>
<dbReference type="InterPro" id="IPR016130">
    <property type="entry name" value="Tyr_Pase_AS"/>
</dbReference>
<dbReference type="InterPro" id="IPR029021">
    <property type="entry name" value="Prot-tyrosine_phosphatase-like"/>
</dbReference>
<dbReference type="InterPro" id="IPR001478">
    <property type="entry name" value="PDZ"/>
</dbReference>
<dbReference type="Gene3D" id="3.90.190.10">
    <property type="entry name" value="Protein tyrosine phosphatase superfamily"/>
    <property type="match status" value="1"/>
</dbReference>
<dbReference type="CDD" id="cd06706">
    <property type="entry name" value="PDZ_PTPN3-4-like"/>
    <property type="match status" value="1"/>
</dbReference>
<dbReference type="SUPFAM" id="SSF50156">
    <property type="entry name" value="PDZ domain-like"/>
    <property type="match status" value="1"/>
</dbReference>
<feature type="compositionally biased region" description="Basic and acidic residues" evidence="1">
    <location>
        <begin position="1"/>
        <end position="160"/>
    </location>
</feature>
<dbReference type="InterPro" id="IPR036034">
    <property type="entry name" value="PDZ_sf"/>
</dbReference>
<organism evidence="2">
    <name type="scientific">Cyprideis torosa</name>
    <dbReference type="NCBI Taxonomy" id="163714"/>
    <lineage>
        <taxon>Eukaryota</taxon>
        <taxon>Metazoa</taxon>
        <taxon>Ecdysozoa</taxon>
        <taxon>Arthropoda</taxon>
        <taxon>Crustacea</taxon>
        <taxon>Oligostraca</taxon>
        <taxon>Ostracoda</taxon>
        <taxon>Podocopa</taxon>
        <taxon>Podocopida</taxon>
        <taxon>Cytherocopina</taxon>
        <taxon>Cytheroidea</taxon>
        <taxon>Cytherideidae</taxon>
        <taxon>Cyprideis</taxon>
    </lineage>
</organism>
<dbReference type="SMART" id="SM00194">
    <property type="entry name" value="PTPc"/>
    <property type="match status" value="1"/>
</dbReference>
<dbReference type="PANTHER" id="PTHR45706:SF4">
    <property type="entry name" value="TYROSINE-PROTEIN PHOSPHATASE"/>
    <property type="match status" value="1"/>
</dbReference>
<dbReference type="InterPro" id="IPR000387">
    <property type="entry name" value="Tyr_Pase_dom"/>
</dbReference>
<dbReference type="EMBL" id="OB661879">
    <property type="protein sequence ID" value="CAD7229124.1"/>
    <property type="molecule type" value="Genomic_DNA"/>
</dbReference>
<dbReference type="GO" id="GO:0004725">
    <property type="term" value="F:protein tyrosine phosphatase activity"/>
    <property type="evidence" value="ECO:0007669"/>
    <property type="project" value="InterPro"/>
</dbReference>
<name>A0A7R8WHQ2_9CRUS</name>
<dbReference type="SMART" id="SM00404">
    <property type="entry name" value="PTPc_motif"/>
    <property type="match status" value="1"/>
</dbReference>
<dbReference type="InterPro" id="IPR003595">
    <property type="entry name" value="Tyr_Pase_cat"/>
</dbReference>
<reference evidence="2" key="1">
    <citation type="submission" date="2020-11" db="EMBL/GenBank/DDBJ databases">
        <authorList>
            <person name="Tran Van P."/>
        </authorList>
    </citation>
    <scope>NUCLEOTIDE SEQUENCE</scope>
</reference>
<dbReference type="PROSITE" id="PS50106">
    <property type="entry name" value="PDZ"/>
    <property type="match status" value="1"/>
</dbReference>
<dbReference type="GO" id="GO:0048666">
    <property type="term" value="P:neuron development"/>
    <property type="evidence" value="ECO:0007669"/>
    <property type="project" value="UniProtKB-ARBA"/>
</dbReference>
<evidence type="ECO:0000256" key="1">
    <source>
        <dbReference type="SAM" id="MobiDB-lite"/>
    </source>
</evidence>
<protein>
    <submittedName>
        <fullName evidence="2">Uncharacterized protein</fullName>
    </submittedName>
</protein>
<dbReference type="PROSITE" id="PS50055">
    <property type="entry name" value="TYR_PHOSPHATASE_PTP"/>
    <property type="match status" value="1"/>
</dbReference>
<dbReference type="Pfam" id="PF00102">
    <property type="entry name" value="Y_phosphatase"/>
    <property type="match status" value="1"/>
</dbReference>
<dbReference type="SUPFAM" id="SSF52799">
    <property type="entry name" value="(Phosphotyrosine protein) phosphatases II"/>
    <property type="match status" value="1"/>
</dbReference>
<dbReference type="PROSITE" id="PS50056">
    <property type="entry name" value="TYR_PHOSPHATASE_2"/>
    <property type="match status" value="1"/>
</dbReference>
<dbReference type="PROSITE" id="PS00383">
    <property type="entry name" value="TYR_PHOSPHATASE_1"/>
    <property type="match status" value="1"/>
</dbReference>
<evidence type="ECO:0000313" key="2">
    <source>
        <dbReference type="EMBL" id="CAD7229124.1"/>
    </source>
</evidence>
<gene>
    <name evidence="2" type="ORF">CTOB1V02_LOCUS6997</name>
</gene>
<dbReference type="Gene3D" id="2.30.42.10">
    <property type="match status" value="1"/>
</dbReference>
<dbReference type="OrthoDB" id="5854685at2759"/>
<dbReference type="SMART" id="SM00228">
    <property type="entry name" value="PDZ"/>
    <property type="match status" value="1"/>
</dbReference>
<dbReference type="PANTHER" id="PTHR45706">
    <property type="entry name" value="TYROSINE-PROTEIN PHOSPHATASE"/>
    <property type="match status" value="1"/>
</dbReference>
<accession>A0A7R8WHQ2</accession>